<dbReference type="EMBL" id="FPHJ01000019">
    <property type="protein sequence ID" value="SFV56950.1"/>
    <property type="molecule type" value="Genomic_DNA"/>
</dbReference>
<dbReference type="SUPFAM" id="SSF46785">
    <property type="entry name" value="Winged helix' DNA-binding domain"/>
    <property type="match status" value="1"/>
</dbReference>
<sequence length="103" mass="12329">MSYLDYQIIKKLSQNPEISQRQLSKLFEVSLGKVNFVLKSFVDKGLVKVNQFKNTKKKQAYLYQLTPKGIRRKTQMSIEFLQIKIREYEKIQQEIEELKQDIK</sequence>
<dbReference type="NCBIfam" id="TIGR04176">
    <property type="entry name" value="MarR_EPS"/>
    <property type="match status" value="1"/>
</dbReference>
<proteinExistence type="predicted"/>
<accession>A0A1W1BTM1</accession>
<evidence type="ECO:0000313" key="1">
    <source>
        <dbReference type="EMBL" id="SFV56950.1"/>
    </source>
</evidence>
<dbReference type="InterPro" id="IPR026433">
    <property type="entry name" value="MarR_EPS"/>
</dbReference>
<protein>
    <submittedName>
        <fullName evidence="1">Transcriptional regulator, MarR family</fullName>
    </submittedName>
</protein>
<dbReference type="AlphaFoldDB" id="A0A1W1BTM1"/>
<name>A0A1W1BTM1_9ZZZZ</name>
<dbReference type="Pfam" id="PF13412">
    <property type="entry name" value="HTH_24"/>
    <property type="match status" value="1"/>
</dbReference>
<dbReference type="Gene3D" id="1.10.10.10">
    <property type="entry name" value="Winged helix-like DNA-binding domain superfamily/Winged helix DNA-binding domain"/>
    <property type="match status" value="1"/>
</dbReference>
<dbReference type="InterPro" id="IPR036388">
    <property type="entry name" value="WH-like_DNA-bd_sf"/>
</dbReference>
<dbReference type="InterPro" id="IPR036390">
    <property type="entry name" value="WH_DNA-bd_sf"/>
</dbReference>
<reference evidence="1" key="1">
    <citation type="submission" date="2016-10" db="EMBL/GenBank/DDBJ databases">
        <authorList>
            <person name="de Groot N.N."/>
        </authorList>
    </citation>
    <scope>NUCLEOTIDE SEQUENCE</scope>
</reference>
<gene>
    <name evidence="1" type="ORF">MNB_SUP05-5-547</name>
</gene>
<organism evidence="1">
    <name type="scientific">hydrothermal vent metagenome</name>
    <dbReference type="NCBI Taxonomy" id="652676"/>
    <lineage>
        <taxon>unclassified sequences</taxon>
        <taxon>metagenomes</taxon>
        <taxon>ecological metagenomes</taxon>
    </lineage>
</organism>